<sequence>MVQEVKHAVNTWKSPPRHCKDIMDSGDNVSGVRQIYPFPDRPYFRVNAYCEQTIDGGGWTVVQRRSNDSTRQRFYRTLNEYKLGFGDKEGEFWFGLVPIYELTRTTLHELRIDLEDYDGARGFAKYGYFRLISHSSYNLVAERYTGNVGDALIEHNGQPFSTYDVDRDRSAINCAEV</sequence>
<dbReference type="InterPro" id="IPR002181">
    <property type="entry name" value="Fibrinogen_a/b/g_C_dom"/>
</dbReference>
<reference evidence="2 3" key="1">
    <citation type="submission" date="2019-05" db="EMBL/GenBank/DDBJ databases">
        <title>Another draft genome of Portunus trituberculatus and its Hox gene families provides insights of decapod evolution.</title>
        <authorList>
            <person name="Jeong J.-H."/>
            <person name="Song I."/>
            <person name="Kim S."/>
            <person name="Choi T."/>
            <person name="Kim D."/>
            <person name="Ryu S."/>
            <person name="Kim W."/>
        </authorList>
    </citation>
    <scope>NUCLEOTIDE SEQUENCE [LARGE SCALE GENOMIC DNA]</scope>
    <source>
        <tissue evidence="2">Muscle</tissue>
    </source>
</reference>
<dbReference type="SUPFAM" id="SSF56496">
    <property type="entry name" value="Fibrinogen C-terminal domain-like"/>
    <property type="match status" value="1"/>
</dbReference>
<gene>
    <name evidence="2" type="primary">MFAP4</name>
    <name evidence="2" type="ORF">E2C01_098971</name>
</gene>
<accession>A0A5B7KDM5</accession>
<dbReference type="SMART" id="SM00186">
    <property type="entry name" value="FBG"/>
    <property type="match status" value="1"/>
</dbReference>
<dbReference type="Pfam" id="PF00147">
    <property type="entry name" value="Fibrinogen_C"/>
    <property type="match status" value="1"/>
</dbReference>
<dbReference type="OrthoDB" id="6145874at2759"/>
<comment type="caution">
    <text evidence="2">The sequence shown here is derived from an EMBL/GenBank/DDBJ whole genome shotgun (WGS) entry which is preliminary data.</text>
</comment>
<keyword evidence="3" id="KW-1185">Reference proteome</keyword>
<evidence type="ECO:0000259" key="1">
    <source>
        <dbReference type="PROSITE" id="PS51406"/>
    </source>
</evidence>
<dbReference type="AlphaFoldDB" id="A0A5B7KDM5"/>
<name>A0A5B7KDM5_PORTR</name>
<proteinExistence type="predicted"/>
<evidence type="ECO:0000313" key="2">
    <source>
        <dbReference type="EMBL" id="MPD03338.1"/>
    </source>
</evidence>
<dbReference type="PANTHER" id="PTHR19143">
    <property type="entry name" value="FIBRINOGEN/TENASCIN/ANGIOPOEITIN"/>
    <property type="match status" value="1"/>
</dbReference>
<evidence type="ECO:0000313" key="3">
    <source>
        <dbReference type="Proteomes" id="UP000324222"/>
    </source>
</evidence>
<dbReference type="GO" id="GO:0005615">
    <property type="term" value="C:extracellular space"/>
    <property type="evidence" value="ECO:0007669"/>
    <property type="project" value="TreeGrafter"/>
</dbReference>
<dbReference type="EMBL" id="VSRR010135722">
    <property type="protein sequence ID" value="MPD03338.1"/>
    <property type="molecule type" value="Genomic_DNA"/>
</dbReference>
<dbReference type="InterPro" id="IPR036056">
    <property type="entry name" value="Fibrinogen-like_C"/>
</dbReference>
<feature type="domain" description="Fibrinogen C-terminal" evidence="1">
    <location>
        <begin position="10"/>
        <end position="177"/>
    </location>
</feature>
<dbReference type="InterPro" id="IPR050373">
    <property type="entry name" value="Fibrinogen_C-term_domain"/>
</dbReference>
<protein>
    <submittedName>
        <fullName evidence="2">Microfibril-associated glycoprotein 4</fullName>
    </submittedName>
</protein>
<dbReference type="Gene3D" id="3.90.215.10">
    <property type="entry name" value="Gamma Fibrinogen, chain A, domain 1"/>
    <property type="match status" value="1"/>
</dbReference>
<dbReference type="PROSITE" id="PS51406">
    <property type="entry name" value="FIBRINOGEN_C_2"/>
    <property type="match status" value="1"/>
</dbReference>
<dbReference type="NCBIfam" id="NF040941">
    <property type="entry name" value="GGGWT_bact"/>
    <property type="match status" value="1"/>
</dbReference>
<dbReference type="Proteomes" id="UP000324222">
    <property type="component" value="Unassembled WGS sequence"/>
</dbReference>
<organism evidence="2 3">
    <name type="scientific">Portunus trituberculatus</name>
    <name type="common">Swimming crab</name>
    <name type="synonym">Neptunus trituberculatus</name>
    <dbReference type="NCBI Taxonomy" id="210409"/>
    <lineage>
        <taxon>Eukaryota</taxon>
        <taxon>Metazoa</taxon>
        <taxon>Ecdysozoa</taxon>
        <taxon>Arthropoda</taxon>
        <taxon>Crustacea</taxon>
        <taxon>Multicrustacea</taxon>
        <taxon>Malacostraca</taxon>
        <taxon>Eumalacostraca</taxon>
        <taxon>Eucarida</taxon>
        <taxon>Decapoda</taxon>
        <taxon>Pleocyemata</taxon>
        <taxon>Brachyura</taxon>
        <taxon>Eubrachyura</taxon>
        <taxon>Portunoidea</taxon>
        <taxon>Portunidae</taxon>
        <taxon>Portuninae</taxon>
        <taxon>Portunus</taxon>
    </lineage>
</organism>
<dbReference type="InterPro" id="IPR014716">
    <property type="entry name" value="Fibrinogen_a/b/g_C_1"/>
</dbReference>